<dbReference type="GO" id="GO:0009378">
    <property type="term" value="F:four-way junction helicase activity"/>
    <property type="evidence" value="ECO:0007669"/>
    <property type="project" value="InterPro"/>
</dbReference>
<evidence type="ECO:0000256" key="6">
    <source>
        <dbReference type="HAMAP-Rule" id="MF_00031"/>
    </source>
</evidence>
<evidence type="ECO:0000256" key="4">
    <source>
        <dbReference type="ARBA" id="ARBA00023172"/>
    </source>
</evidence>
<keyword evidence="1 6" id="KW-0963">Cytoplasm</keyword>
<dbReference type="InterPro" id="IPR013849">
    <property type="entry name" value="DNA_helicase_Holl-junc_RuvA_I"/>
</dbReference>
<evidence type="ECO:0000256" key="5">
    <source>
        <dbReference type="ARBA" id="ARBA00023204"/>
    </source>
</evidence>
<dbReference type="Gene3D" id="1.10.8.10">
    <property type="entry name" value="DNA helicase RuvA subunit, C-terminal domain"/>
    <property type="match status" value="1"/>
</dbReference>
<proteinExistence type="inferred from homology"/>
<comment type="caution">
    <text evidence="6">Lacks conserved residue(s) required for the propagation of feature annotation.</text>
</comment>
<keyword evidence="4 6" id="KW-0233">DNA recombination</keyword>
<organism evidence="8">
    <name type="scientific">Candidatus Moduliflexus flocculans</name>
    <dbReference type="NCBI Taxonomy" id="1499966"/>
    <lineage>
        <taxon>Bacteria</taxon>
        <taxon>Candidatus Moduliflexota</taxon>
        <taxon>Candidatus Moduliflexia</taxon>
        <taxon>Candidatus Moduliflexales</taxon>
        <taxon>Candidatus Moduliflexaceae</taxon>
    </lineage>
</organism>
<feature type="domain" description="Helix-hairpin-helix DNA-binding motif class 1" evidence="7">
    <location>
        <begin position="108"/>
        <end position="127"/>
    </location>
</feature>
<dbReference type="InterPro" id="IPR036267">
    <property type="entry name" value="RuvA_C_sf"/>
</dbReference>
<dbReference type="GO" id="GO:0000400">
    <property type="term" value="F:four-way junction DNA binding"/>
    <property type="evidence" value="ECO:0007669"/>
    <property type="project" value="UniProtKB-UniRule"/>
</dbReference>
<dbReference type="SMART" id="SM00278">
    <property type="entry name" value="HhH1"/>
    <property type="match status" value="2"/>
</dbReference>
<feature type="region of interest" description="Domain I" evidence="6">
    <location>
        <begin position="1"/>
        <end position="64"/>
    </location>
</feature>
<sequence>MIARLTGKLALKNPDEILLDVGGVGYQVFIPLSTFYELPERGELITLQIYTAMRENAIELFGFLTLKEKEIFKLLLNVSKIGPKLSLNILSGIACDDLTAALASGDILKLRGIPGIGQKTAERMILELKDKVPKAQAAAGQDVALPGELFDDALSALLNLGYKRPNAERAVKRAITEAGRDTHLEEIIRLSLKYIAL</sequence>
<keyword evidence="8" id="KW-0378">Hydrolase</keyword>
<dbReference type="GO" id="GO:0005524">
    <property type="term" value="F:ATP binding"/>
    <property type="evidence" value="ECO:0007669"/>
    <property type="project" value="InterPro"/>
</dbReference>
<evidence type="ECO:0000256" key="3">
    <source>
        <dbReference type="ARBA" id="ARBA00023125"/>
    </source>
</evidence>
<dbReference type="HAMAP" id="MF_00031">
    <property type="entry name" value="DNA_HJ_migration_RuvA"/>
    <property type="match status" value="1"/>
</dbReference>
<keyword evidence="8" id="KW-0547">Nucleotide-binding</keyword>
<dbReference type="InterPro" id="IPR000085">
    <property type="entry name" value="RuvA"/>
</dbReference>
<gene>
    <name evidence="6" type="primary">ruvA</name>
    <name evidence="8" type="ORF">U14_01074</name>
</gene>
<dbReference type="SUPFAM" id="SSF46929">
    <property type="entry name" value="DNA helicase RuvA subunit, C-terminal domain"/>
    <property type="match status" value="1"/>
</dbReference>
<dbReference type="HOGENOM" id="CLU_087936_0_0_0"/>
<dbReference type="InterPro" id="IPR003583">
    <property type="entry name" value="Hlx-hairpin-Hlx_DNA-bd_motif"/>
</dbReference>
<keyword evidence="3 6" id="KW-0238">DNA-binding</keyword>
<dbReference type="InterPro" id="IPR011114">
    <property type="entry name" value="RuvA_C"/>
</dbReference>
<dbReference type="Pfam" id="PF01330">
    <property type="entry name" value="RuvA_N"/>
    <property type="match status" value="1"/>
</dbReference>
<feature type="region of interest" description="Domain III" evidence="6">
    <location>
        <begin position="150"/>
        <end position="197"/>
    </location>
</feature>
<feature type="domain" description="Helix-hairpin-helix DNA-binding motif class 1" evidence="7">
    <location>
        <begin position="73"/>
        <end position="92"/>
    </location>
</feature>
<dbReference type="GO" id="GO:0005737">
    <property type="term" value="C:cytoplasm"/>
    <property type="evidence" value="ECO:0007669"/>
    <property type="project" value="UniProtKB-SubCell"/>
</dbReference>
<reference evidence="8" key="1">
    <citation type="journal article" date="2015" name="PeerJ">
        <title>First genomic representation of candidate bacterial phylum KSB3 points to enhanced environmental sensing as a trigger of wastewater bulking.</title>
        <authorList>
            <person name="Sekiguchi Y."/>
            <person name="Ohashi A."/>
            <person name="Parks D.H."/>
            <person name="Yamauchi T."/>
            <person name="Tyson G.W."/>
            <person name="Hugenholtz P."/>
        </authorList>
    </citation>
    <scope>NUCLEOTIDE SEQUENCE [LARGE SCALE GENOMIC DNA]</scope>
</reference>
<dbReference type="EMBL" id="DF820455">
    <property type="protein sequence ID" value="GAK49850.1"/>
    <property type="molecule type" value="Genomic_DNA"/>
</dbReference>
<evidence type="ECO:0000256" key="1">
    <source>
        <dbReference type="ARBA" id="ARBA00022490"/>
    </source>
</evidence>
<comment type="subcellular location">
    <subcellularLocation>
        <location evidence="6">Cytoplasm</location>
    </subcellularLocation>
</comment>
<evidence type="ECO:0000313" key="9">
    <source>
        <dbReference type="Proteomes" id="UP000030700"/>
    </source>
</evidence>
<keyword evidence="8" id="KW-0067">ATP-binding</keyword>
<keyword evidence="2 6" id="KW-0227">DNA damage</keyword>
<dbReference type="AlphaFoldDB" id="A0A0S6VRB0"/>
<dbReference type="Gene3D" id="1.10.150.20">
    <property type="entry name" value="5' to 3' exonuclease, C-terminal subdomain"/>
    <property type="match status" value="1"/>
</dbReference>
<keyword evidence="5 6" id="KW-0234">DNA repair</keyword>
<evidence type="ECO:0000313" key="8">
    <source>
        <dbReference type="EMBL" id="GAK49850.1"/>
    </source>
</evidence>
<dbReference type="NCBIfam" id="TIGR00084">
    <property type="entry name" value="ruvA"/>
    <property type="match status" value="1"/>
</dbReference>
<dbReference type="GO" id="GO:0048476">
    <property type="term" value="C:Holliday junction resolvase complex"/>
    <property type="evidence" value="ECO:0007669"/>
    <property type="project" value="UniProtKB-UniRule"/>
</dbReference>
<dbReference type="STRING" id="1499966.U14_01074"/>
<name>A0A0S6VRB0_9BACT</name>
<protein>
    <recommendedName>
        <fullName evidence="6">Holliday junction branch migration complex subunit RuvA</fullName>
    </recommendedName>
</protein>
<comment type="similarity">
    <text evidence="6">Belongs to the RuvA family.</text>
</comment>
<dbReference type="Pfam" id="PF07499">
    <property type="entry name" value="RuvA_C"/>
    <property type="match status" value="1"/>
</dbReference>
<comment type="subunit">
    <text evidence="6">Homotetramer. Forms an RuvA(8)-RuvB(12)-Holliday junction (HJ) complex. HJ DNA is sandwiched between 2 RuvA tetramers; dsDNA enters through RuvA and exits via RuvB. An RuvB hexamer assembles on each DNA strand where it exits the tetramer. Each RuvB hexamer is contacted by two RuvA subunits (via domain III) on 2 adjacent RuvB subunits; this complex drives branch migration. In the full resolvosome a probable DNA-RuvA(4)-RuvB(12)-RuvC(2) complex forms which resolves the HJ.</text>
</comment>
<dbReference type="CDD" id="cd14332">
    <property type="entry name" value="UBA_RuvA_C"/>
    <property type="match status" value="1"/>
</dbReference>
<evidence type="ECO:0000259" key="7">
    <source>
        <dbReference type="SMART" id="SM00278"/>
    </source>
</evidence>
<dbReference type="Gene3D" id="2.40.50.140">
    <property type="entry name" value="Nucleic acid-binding proteins"/>
    <property type="match status" value="1"/>
</dbReference>
<comment type="domain">
    <text evidence="6">Has three domains with a flexible linker between the domains II and III and assumes an 'L' shape. Domain III is highly mobile and contacts RuvB.</text>
</comment>
<comment type="function">
    <text evidence="6">The RuvA-RuvB-RuvC complex processes Holliday junction (HJ) DNA during genetic recombination and DNA repair, while the RuvA-RuvB complex plays an important role in the rescue of blocked DNA replication forks via replication fork reversal (RFR). RuvA specifically binds to HJ cruciform DNA, conferring on it an open structure. The RuvB hexamer acts as an ATP-dependent pump, pulling dsDNA into and through the RuvAB complex. HJ branch migration allows RuvC to scan DNA until it finds its consensus sequence, where it cleaves and resolves the cruciform DNA.</text>
</comment>
<accession>A0A0S6VRB0</accession>
<evidence type="ECO:0000256" key="2">
    <source>
        <dbReference type="ARBA" id="ARBA00022763"/>
    </source>
</evidence>
<dbReference type="Pfam" id="PF14520">
    <property type="entry name" value="HHH_5"/>
    <property type="match status" value="1"/>
</dbReference>
<dbReference type="Proteomes" id="UP000030700">
    <property type="component" value="Unassembled WGS sequence"/>
</dbReference>
<dbReference type="GO" id="GO:0006281">
    <property type="term" value="P:DNA repair"/>
    <property type="evidence" value="ECO:0007669"/>
    <property type="project" value="UniProtKB-UniRule"/>
</dbReference>
<dbReference type="SUPFAM" id="SSF50249">
    <property type="entry name" value="Nucleic acid-binding proteins"/>
    <property type="match status" value="1"/>
</dbReference>
<dbReference type="InterPro" id="IPR012340">
    <property type="entry name" value="NA-bd_OB-fold"/>
</dbReference>
<dbReference type="GO" id="GO:0009379">
    <property type="term" value="C:Holliday junction helicase complex"/>
    <property type="evidence" value="ECO:0007669"/>
    <property type="project" value="InterPro"/>
</dbReference>
<keyword evidence="8" id="KW-0347">Helicase</keyword>
<dbReference type="SUPFAM" id="SSF47781">
    <property type="entry name" value="RuvA domain 2-like"/>
    <property type="match status" value="1"/>
</dbReference>
<dbReference type="InterPro" id="IPR010994">
    <property type="entry name" value="RuvA_2-like"/>
</dbReference>
<keyword evidence="9" id="KW-1185">Reference proteome</keyword>
<dbReference type="GO" id="GO:0006310">
    <property type="term" value="P:DNA recombination"/>
    <property type="evidence" value="ECO:0007669"/>
    <property type="project" value="UniProtKB-UniRule"/>
</dbReference>